<feature type="domain" description="ABC-2 type transporter transmembrane" evidence="7">
    <location>
        <begin position="22"/>
        <end position="166"/>
    </location>
</feature>
<dbReference type="NCBIfam" id="TIGR03057">
    <property type="entry name" value="xxxLxxG_by_4"/>
    <property type="match status" value="8"/>
</dbReference>
<evidence type="ECO:0000313" key="8">
    <source>
        <dbReference type="EMBL" id="SDM92617.1"/>
    </source>
</evidence>
<evidence type="ECO:0000256" key="6">
    <source>
        <dbReference type="SAM" id="Phobius"/>
    </source>
</evidence>
<dbReference type="PANTHER" id="PTHR43077">
    <property type="entry name" value="TRANSPORT PERMEASE YVFS-RELATED"/>
    <property type="match status" value="1"/>
</dbReference>
<evidence type="ECO:0000256" key="5">
    <source>
        <dbReference type="SAM" id="Coils"/>
    </source>
</evidence>
<dbReference type="InterPro" id="IPR017500">
    <property type="entry name" value="Phage_infect_YhgE_N"/>
</dbReference>
<dbReference type="EMBL" id="FNHF01000006">
    <property type="protein sequence ID" value="SDM92617.1"/>
    <property type="molecule type" value="Genomic_DNA"/>
</dbReference>
<feature type="domain" description="ABC-2 type transporter transmembrane" evidence="7">
    <location>
        <begin position="805"/>
        <end position="978"/>
    </location>
</feature>
<accession>A0A1G9X7H2</accession>
<organism evidence="8 9">
    <name type="scientific">Sediminibacillus halophilus</name>
    <dbReference type="NCBI Taxonomy" id="482461"/>
    <lineage>
        <taxon>Bacteria</taxon>
        <taxon>Bacillati</taxon>
        <taxon>Bacillota</taxon>
        <taxon>Bacilli</taxon>
        <taxon>Bacillales</taxon>
        <taxon>Bacillaceae</taxon>
        <taxon>Sediminibacillus</taxon>
    </lineage>
</organism>
<dbReference type="NCBIfam" id="TIGR03062">
    <property type="entry name" value="pip_yhgE_Cterm"/>
    <property type="match status" value="1"/>
</dbReference>
<proteinExistence type="predicted"/>
<dbReference type="Pfam" id="PF12698">
    <property type="entry name" value="ABC2_membrane_3"/>
    <property type="match status" value="2"/>
</dbReference>
<dbReference type="SUPFAM" id="SSF58104">
    <property type="entry name" value="Methyl-accepting chemotaxis protein (MCP) signaling domain"/>
    <property type="match status" value="3"/>
</dbReference>
<dbReference type="GO" id="GO:0140359">
    <property type="term" value="F:ABC-type transporter activity"/>
    <property type="evidence" value="ECO:0007669"/>
    <property type="project" value="InterPro"/>
</dbReference>
<dbReference type="GO" id="GO:0016020">
    <property type="term" value="C:membrane"/>
    <property type="evidence" value="ECO:0007669"/>
    <property type="project" value="UniProtKB-SubCell"/>
</dbReference>
<dbReference type="InterPro" id="IPR023908">
    <property type="entry name" value="xxxLxxG_rpt"/>
</dbReference>
<feature type="transmembrane region" description="Helical" evidence="6">
    <location>
        <begin position="968"/>
        <end position="988"/>
    </location>
</feature>
<dbReference type="PANTHER" id="PTHR43077:SF5">
    <property type="entry name" value="PHAGE INFECTION PROTEIN"/>
    <property type="match status" value="1"/>
</dbReference>
<keyword evidence="5" id="KW-0175">Coiled coil</keyword>
<dbReference type="Gene3D" id="1.10.287.1490">
    <property type="match status" value="1"/>
</dbReference>
<feature type="transmembrane region" description="Helical" evidence="6">
    <location>
        <begin position="884"/>
        <end position="905"/>
    </location>
</feature>
<dbReference type="InterPro" id="IPR017501">
    <property type="entry name" value="Phage_infect_YhgE_C"/>
</dbReference>
<feature type="transmembrane region" description="Helical" evidence="6">
    <location>
        <begin position="852"/>
        <end position="872"/>
    </location>
</feature>
<feature type="transmembrane region" description="Helical" evidence="6">
    <location>
        <begin position="912"/>
        <end position="933"/>
    </location>
</feature>
<feature type="transmembrane region" description="Helical" evidence="6">
    <location>
        <begin position="812"/>
        <end position="832"/>
    </location>
</feature>
<name>A0A1G9X7H2_9BACI</name>
<dbReference type="AlphaFoldDB" id="A0A1G9X7H2"/>
<keyword evidence="9" id="KW-1185">Reference proteome</keyword>
<dbReference type="NCBIfam" id="TIGR03061">
    <property type="entry name" value="pip_yhgE_Nterm"/>
    <property type="match status" value="1"/>
</dbReference>
<dbReference type="InterPro" id="IPR013525">
    <property type="entry name" value="ABC2_TM"/>
</dbReference>
<evidence type="ECO:0000256" key="3">
    <source>
        <dbReference type="ARBA" id="ARBA00022989"/>
    </source>
</evidence>
<keyword evidence="3 6" id="KW-1133">Transmembrane helix</keyword>
<protein>
    <submittedName>
        <fullName evidence="8">Putative membrane protein</fullName>
    </submittedName>
</protein>
<keyword evidence="2 6" id="KW-0812">Transmembrane</keyword>
<feature type="coiled-coil region" evidence="5">
    <location>
        <begin position="459"/>
        <end position="486"/>
    </location>
</feature>
<evidence type="ECO:0000256" key="2">
    <source>
        <dbReference type="ARBA" id="ARBA00022692"/>
    </source>
</evidence>
<feature type="coiled-coil region" evidence="5">
    <location>
        <begin position="382"/>
        <end position="409"/>
    </location>
</feature>
<sequence length="1004" mass="106714">MKMLKAEWKNLFHSRKLMIVVFGLLMIPILYAGVFLDAMWDPYGSIEDLPVAVANEDVAAEFEGEKLKLGEELVDRLKDDGSLDWHFTDRQTAMDGLESGNYYMVLVIPQDFSQHASTVLDDDPSEMNLEYYTNSGQNFIAEKISASAAEDINKQIAESVTKEYANAMFEKLNDIGDGMAEGADGANEMKDGSQELGDNLNKLSDSIVTFENGLNSAEDGAEEIAVNVGQAAQGASELASGVEEYTAGVRSLNGGIGDYTNGVSSLNQGVQQYLAGVGKLDDGLNDYTSGVDTLNNGLQQYTSGVDTLNQGLQQYTSGVGELDNGLEQQAQGANELASQSSELVKGSEQVAEGIQELSPGISQLDSGIQTAAGKSGELNDGLNDLAAGSEELQEQVDQLAGKLQGVSSESDELIQGLNDITSGLKELQSQVDAVGSGQSGDDLTEQINELKAKHDAQIIETIENSKNLEETEKQTLEEEIQHTQAEQSMQPIVDGINKQFNVMNEKMDELSQAIGAMIVELEGNETEPSAVEGIRQLATGYEELEEVVVGDTDSDTLQGGVTRLNNGLQNAKEGSADLNGGLKELAANSGKLASSSSDLQTGAEQLNSGVESYTAGVSQLREGADSLASGASDLSSRSDDLKAGAQQLDDNGEELASGAEELDRQSDNLTEGSEQLLEQGGELSNGSEQLDAKGSELQAGSQTLASNGQELRNGANSLADGLPQLRTGLQSLNGGLADLASGSQELESGANQLEDGSFELAGGADELADKLREGADDIENTNTGDGNAEMFSSPTKLLNDEVASVPNYGYGLAPYMMSVALFVGAVIFCLLFPIFKPHTVPTSGFAWWISKYSIVLLVSILQAGIMTAIMVWGLGLEPRSVAELFLISIVVSFAFMALISFFSLAFGNVGRFFMLILLTLQLGGSAGTFPIQLSNGFFQAIHPYLPMTYSIDAYRHAISLGGSITGDLIVLISIFIVSQLGLLVFFTLKTKNYRKGAETEAVTQ</sequence>
<evidence type="ECO:0000259" key="7">
    <source>
        <dbReference type="Pfam" id="PF12698"/>
    </source>
</evidence>
<keyword evidence="4 6" id="KW-0472">Membrane</keyword>
<dbReference type="Gene3D" id="3.40.1710.10">
    <property type="entry name" value="abc type-2 transporter like domain"/>
    <property type="match status" value="1"/>
</dbReference>
<evidence type="ECO:0000256" key="4">
    <source>
        <dbReference type="ARBA" id="ARBA00023136"/>
    </source>
</evidence>
<reference evidence="9" key="1">
    <citation type="submission" date="2016-10" db="EMBL/GenBank/DDBJ databases">
        <authorList>
            <person name="Varghese N."/>
            <person name="Submissions S."/>
        </authorList>
    </citation>
    <scope>NUCLEOTIDE SEQUENCE [LARGE SCALE GENOMIC DNA]</scope>
    <source>
        <strain evidence="9">CGMCC 1.6199</strain>
    </source>
</reference>
<dbReference type="Gene3D" id="1.10.287.950">
    <property type="entry name" value="Methyl-accepting chemotaxis protein"/>
    <property type="match status" value="3"/>
</dbReference>
<evidence type="ECO:0000313" key="9">
    <source>
        <dbReference type="Proteomes" id="UP000182347"/>
    </source>
</evidence>
<dbReference type="OrthoDB" id="9811483at2"/>
<dbReference type="Proteomes" id="UP000182347">
    <property type="component" value="Unassembled WGS sequence"/>
</dbReference>
<dbReference type="InterPro" id="IPR051328">
    <property type="entry name" value="T7SS_ABC-Transporter"/>
</dbReference>
<gene>
    <name evidence="8" type="ORF">SAMN05216244_3781</name>
</gene>
<evidence type="ECO:0000256" key="1">
    <source>
        <dbReference type="ARBA" id="ARBA00004141"/>
    </source>
</evidence>
<comment type="subcellular location">
    <subcellularLocation>
        <location evidence="1">Membrane</location>
        <topology evidence="1">Multi-pass membrane protein</topology>
    </subcellularLocation>
</comment>